<feature type="domain" description="Glycosyltransferase RgtA/B/C/D-like" evidence="9">
    <location>
        <begin position="66"/>
        <end position="217"/>
    </location>
</feature>
<gene>
    <name evidence="10" type="ORF">MNBD_NITROSPINAE05-1045</name>
</gene>
<evidence type="ECO:0000256" key="3">
    <source>
        <dbReference type="ARBA" id="ARBA00022676"/>
    </source>
</evidence>
<evidence type="ECO:0000256" key="4">
    <source>
        <dbReference type="ARBA" id="ARBA00022679"/>
    </source>
</evidence>
<reference evidence="10" key="1">
    <citation type="submission" date="2018-06" db="EMBL/GenBank/DDBJ databases">
        <authorList>
            <person name="Zhirakovskaya E."/>
        </authorList>
    </citation>
    <scope>NUCLEOTIDE SEQUENCE</scope>
</reference>
<feature type="transmembrane region" description="Helical" evidence="8">
    <location>
        <begin position="114"/>
        <end position="131"/>
    </location>
</feature>
<feature type="transmembrane region" description="Helical" evidence="8">
    <location>
        <begin position="202"/>
        <end position="219"/>
    </location>
</feature>
<evidence type="ECO:0000313" key="10">
    <source>
        <dbReference type="EMBL" id="VAX32295.1"/>
    </source>
</evidence>
<dbReference type="Pfam" id="PF13231">
    <property type="entry name" value="PMT_2"/>
    <property type="match status" value="1"/>
</dbReference>
<keyword evidence="4" id="KW-0808">Transferase</keyword>
<dbReference type="GO" id="GO:0016763">
    <property type="term" value="F:pentosyltransferase activity"/>
    <property type="evidence" value="ECO:0007669"/>
    <property type="project" value="TreeGrafter"/>
</dbReference>
<feature type="transmembrane region" description="Helical" evidence="8">
    <location>
        <begin position="315"/>
        <end position="334"/>
    </location>
</feature>
<dbReference type="EMBL" id="UOGG01000193">
    <property type="protein sequence ID" value="VAX32295.1"/>
    <property type="molecule type" value="Genomic_DNA"/>
</dbReference>
<proteinExistence type="predicted"/>
<dbReference type="GO" id="GO:0010041">
    <property type="term" value="P:response to iron(III) ion"/>
    <property type="evidence" value="ECO:0007669"/>
    <property type="project" value="TreeGrafter"/>
</dbReference>
<dbReference type="GO" id="GO:0008610">
    <property type="term" value="P:lipid biosynthetic process"/>
    <property type="evidence" value="ECO:0007669"/>
    <property type="project" value="UniProtKB-ARBA"/>
</dbReference>
<feature type="transmembrane region" description="Helical" evidence="8">
    <location>
        <begin position="137"/>
        <end position="155"/>
    </location>
</feature>
<keyword evidence="3" id="KW-0328">Glycosyltransferase</keyword>
<evidence type="ECO:0000256" key="8">
    <source>
        <dbReference type="SAM" id="Phobius"/>
    </source>
</evidence>
<keyword evidence="2" id="KW-1003">Cell membrane</keyword>
<dbReference type="AlphaFoldDB" id="A0A3B1DKT6"/>
<keyword evidence="7 8" id="KW-0472">Membrane</keyword>
<evidence type="ECO:0000256" key="5">
    <source>
        <dbReference type="ARBA" id="ARBA00022692"/>
    </source>
</evidence>
<feature type="transmembrane region" description="Helical" evidence="8">
    <location>
        <begin position="12"/>
        <end position="29"/>
    </location>
</feature>
<evidence type="ECO:0000259" key="9">
    <source>
        <dbReference type="Pfam" id="PF13231"/>
    </source>
</evidence>
<accession>A0A3B1DKT6</accession>
<dbReference type="PANTHER" id="PTHR33908">
    <property type="entry name" value="MANNOSYLTRANSFERASE YKCB-RELATED"/>
    <property type="match status" value="1"/>
</dbReference>
<organism evidence="10">
    <name type="scientific">hydrothermal vent metagenome</name>
    <dbReference type="NCBI Taxonomy" id="652676"/>
    <lineage>
        <taxon>unclassified sequences</taxon>
        <taxon>metagenomes</taxon>
        <taxon>ecological metagenomes</taxon>
    </lineage>
</organism>
<dbReference type="PANTHER" id="PTHR33908:SF3">
    <property type="entry name" value="UNDECAPRENYL PHOSPHATE-ALPHA-4-AMINO-4-DEOXY-L-ARABINOSE ARABINOSYL TRANSFERASE"/>
    <property type="match status" value="1"/>
</dbReference>
<evidence type="ECO:0000256" key="1">
    <source>
        <dbReference type="ARBA" id="ARBA00004651"/>
    </source>
</evidence>
<dbReference type="InterPro" id="IPR050297">
    <property type="entry name" value="LipidA_mod_glycosyltrf_83"/>
</dbReference>
<evidence type="ECO:0000256" key="6">
    <source>
        <dbReference type="ARBA" id="ARBA00022989"/>
    </source>
</evidence>
<keyword evidence="6 8" id="KW-1133">Transmembrane helix</keyword>
<sequence>MNSLLKNKTFQILFLLYSSVLIFLGRQLNVGLPNFDDAYYAQKAKEMLASGNLWVVTHNGLPDFANPPLPFWLTSLAFKVFGVSGYGAVFFTALFGVAAIYMTYILSLHLFRNGWIAFFSAFVLLFPGMFVDSSRRGMVDITLAFCVTAAMYFFAKGWESRKYYLLFGLMTALAILTKSVLGGFPLFIAVITLVWAGRWKEIFSAHFMMATTLALSLGFSWHIVNWLIFGQPFLDANFGVLLLNRAYGEPAQSFYFLGYAKDFLKNYWPWLPVALLGLFQFGRRAFMEKDIRYQLLFTWAVAIFLVMSTSRNQTLRYLFMIFPALAIISAVTLAKLFSDKVKEKSLLAIYGIVMASVVFVNATPLQVKVTLSPNSVEVRQLAAVINLNTPSGEKLGSYRLSIHNPRNALLFYSDRYLDDPIADTQELLSRVAARPESTWLTSSHAYKELVESHPDSFYLIQANRKYAYFTSRENKENIRYDFSGMTLPLIR</sequence>
<name>A0A3B1DKT6_9ZZZZ</name>
<keyword evidence="5 8" id="KW-0812">Transmembrane</keyword>
<dbReference type="InterPro" id="IPR038731">
    <property type="entry name" value="RgtA/B/C-like"/>
</dbReference>
<feature type="transmembrane region" description="Helical" evidence="8">
    <location>
        <begin position="76"/>
        <end position="102"/>
    </location>
</feature>
<evidence type="ECO:0000256" key="2">
    <source>
        <dbReference type="ARBA" id="ARBA00022475"/>
    </source>
</evidence>
<dbReference type="GO" id="GO:0005886">
    <property type="term" value="C:plasma membrane"/>
    <property type="evidence" value="ECO:0007669"/>
    <property type="project" value="UniProtKB-SubCell"/>
</dbReference>
<comment type="subcellular location">
    <subcellularLocation>
        <location evidence="1">Cell membrane</location>
        <topology evidence="1">Multi-pass membrane protein</topology>
    </subcellularLocation>
</comment>
<feature type="transmembrane region" description="Helical" evidence="8">
    <location>
        <begin position="293"/>
        <end position="309"/>
    </location>
</feature>
<protein>
    <recommendedName>
        <fullName evidence="9">Glycosyltransferase RgtA/B/C/D-like domain-containing protein</fullName>
    </recommendedName>
</protein>
<feature type="transmembrane region" description="Helical" evidence="8">
    <location>
        <begin position="167"/>
        <end position="196"/>
    </location>
</feature>
<evidence type="ECO:0000256" key="7">
    <source>
        <dbReference type="ARBA" id="ARBA00023136"/>
    </source>
</evidence>
<feature type="transmembrane region" description="Helical" evidence="8">
    <location>
        <begin position="346"/>
        <end position="365"/>
    </location>
</feature>